<dbReference type="Gene3D" id="3.40.1390.10">
    <property type="entry name" value="MurE/MurF, N-terminal domain"/>
    <property type="match status" value="1"/>
</dbReference>
<keyword evidence="3 10" id="KW-0132">Cell division</keyword>
<feature type="binding site" evidence="10">
    <location>
        <begin position="108"/>
        <end position="114"/>
    </location>
    <ligand>
        <name>ATP</name>
        <dbReference type="ChEBI" id="CHEBI:30616"/>
    </ligand>
</feature>
<dbReference type="UniPathway" id="UPA00219"/>
<accession>A0A2K8KBE4</accession>
<comment type="function">
    <text evidence="10 11">Involved in cell wall formation. Catalyzes the final step in the synthesis of UDP-N-acetylmuramoyl-pentapeptide, the precursor of murein.</text>
</comment>
<evidence type="ECO:0000256" key="9">
    <source>
        <dbReference type="ARBA" id="ARBA00023316"/>
    </source>
</evidence>
<keyword evidence="9 10" id="KW-0961">Cell wall biogenesis/degradation</keyword>
<evidence type="ECO:0000256" key="2">
    <source>
        <dbReference type="ARBA" id="ARBA00022598"/>
    </source>
</evidence>
<evidence type="ECO:0000256" key="11">
    <source>
        <dbReference type="RuleBase" id="RU004136"/>
    </source>
</evidence>
<evidence type="ECO:0000259" key="13">
    <source>
        <dbReference type="Pfam" id="PF02875"/>
    </source>
</evidence>
<dbReference type="GO" id="GO:0071555">
    <property type="term" value="P:cell wall organization"/>
    <property type="evidence" value="ECO:0007669"/>
    <property type="project" value="UniProtKB-KW"/>
</dbReference>
<keyword evidence="1 10" id="KW-0963">Cytoplasm</keyword>
<evidence type="ECO:0000256" key="3">
    <source>
        <dbReference type="ARBA" id="ARBA00022618"/>
    </source>
</evidence>
<dbReference type="InterPro" id="IPR036565">
    <property type="entry name" value="Mur-like_cat_sf"/>
</dbReference>
<dbReference type="OrthoDB" id="9800958at2"/>
<dbReference type="InterPro" id="IPR005863">
    <property type="entry name" value="UDP-N-AcMur_synth"/>
</dbReference>
<evidence type="ECO:0000259" key="12">
    <source>
        <dbReference type="Pfam" id="PF01225"/>
    </source>
</evidence>
<dbReference type="InterPro" id="IPR036615">
    <property type="entry name" value="Mur_ligase_C_dom_sf"/>
</dbReference>
<keyword evidence="6 10" id="KW-0133">Cell shape</keyword>
<dbReference type="EC" id="6.3.2.10" evidence="10 11"/>
<dbReference type="GO" id="GO:0047480">
    <property type="term" value="F:UDP-N-acetylmuramoyl-tripeptide-D-alanyl-D-alanine ligase activity"/>
    <property type="evidence" value="ECO:0007669"/>
    <property type="project" value="UniProtKB-UniRule"/>
</dbReference>
<sequence>MSLWSAQDAAQATGGRATSDWHASGISIDTRSLQPGDLFVALSAARDGHEFVAQAFEKGAAAALVSHHPEGVAADAPLLIVPDVMAALTALGAAGRARAKARVIAVTGSAGKTSTKEMLREMLSDFGQTHAAEASFNNHWGVPITLARLDPAADFAVIEIGMNHPGEIAPLACLAQPHLAMITTIAAAHLEAFDDLDGIAHEKASIFKGLTPGGDAVYPCDLPTSPILEAAAQQAGATLYPFGAGADLVRMHDMTQTETALVMRAQIGDTRLAVRLANSGAHFGMNALGCLAVAQALGLDLVRAAMALGRWQPPSGRGLRETITLDAVEQLHFTLIDDAFNANPASVEAALDLLASLKPARAQSGQPGRRIAILGDMLELGPQEAALHKAIGDLPAMSGVDLVHCVGPRMAALHASLPQRKRGRLVTQADDLARIVHMLVSPGDIVLVKGSKSSFVSRVVDRLRNLDVKMRNAKEK</sequence>
<dbReference type="Proteomes" id="UP000228948">
    <property type="component" value="Chromosome"/>
</dbReference>
<evidence type="ECO:0000256" key="1">
    <source>
        <dbReference type="ARBA" id="ARBA00022490"/>
    </source>
</evidence>
<dbReference type="InterPro" id="IPR000713">
    <property type="entry name" value="Mur_ligase_N"/>
</dbReference>
<evidence type="ECO:0000256" key="5">
    <source>
        <dbReference type="ARBA" id="ARBA00022840"/>
    </source>
</evidence>
<dbReference type="PANTHER" id="PTHR43024:SF1">
    <property type="entry name" value="UDP-N-ACETYLMURAMOYL-TRIPEPTIDE--D-ALANYL-D-ALANINE LIGASE"/>
    <property type="match status" value="1"/>
</dbReference>
<evidence type="ECO:0000259" key="14">
    <source>
        <dbReference type="Pfam" id="PF08245"/>
    </source>
</evidence>
<reference evidence="15 16" key="1">
    <citation type="submission" date="2017-11" db="EMBL/GenBank/DDBJ databases">
        <title>Revised Sequence and Annotation of the Rhodobaca barguzinensis strain alga05 Genome.</title>
        <authorList>
            <person name="Kopejtka K."/>
            <person name="Tomasch J.M."/>
            <person name="Bunk B."/>
            <person name="Koblizek M."/>
        </authorList>
    </citation>
    <scope>NUCLEOTIDE SEQUENCE [LARGE SCALE GENOMIC DNA]</scope>
    <source>
        <strain evidence="16">alga05</strain>
    </source>
</reference>
<dbReference type="GO" id="GO:0005524">
    <property type="term" value="F:ATP binding"/>
    <property type="evidence" value="ECO:0007669"/>
    <property type="project" value="UniProtKB-UniRule"/>
</dbReference>
<dbReference type="AlphaFoldDB" id="A0A2K8KBE4"/>
<comment type="subcellular location">
    <subcellularLocation>
        <location evidence="10 11">Cytoplasm</location>
    </subcellularLocation>
</comment>
<keyword evidence="8 10" id="KW-0131">Cell cycle</keyword>
<dbReference type="GO" id="GO:0005737">
    <property type="term" value="C:cytoplasm"/>
    <property type="evidence" value="ECO:0007669"/>
    <property type="project" value="UniProtKB-SubCell"/>
</dbReference>
<dbReference type="STRING" id="441209.GCA_001870665_02543"/>
<keyword evidence="5 10" id="KW-0067">ATP-binding</keyword>
<dbReference type="RefSeq" id="WP_071481242.1">
    <property type="nucleotide sequence ID" value="NZ_CP024899.1"/>
</dbReference>
<dbReference type="HAMAP" id="MF_02019">
    <property type="entry name" value="MurF"/>
    <property type="match status" value="1"/>
</dbReference>
<dbReference type="Gene3D" id="3.90.190.20">
    <property type="entry name" value="Mur ligase, C-terminal domain"/>
    <property type="match status" value="1"/>
</dbReference>
<dbReference type="Pfam" id="PF02875">
    <property type="entry name" value="Mur_ligase_C"/>
    <property type="match status" value="1"/>
</dbReference>
<dbReference type="GO" id="GO:0008766">
    <property type="term" value="F:UDP-N-acetylmuramoylalanyl-D-glutamyl-2,6-diaminopimelate-D-alanyl-D-alanine ligase activity"/>
    <property type="evidence" value="ECO:0007669"/>
    <property type="project" value="RHEA"/>
</dbReference>
<proteinExistence type="inferred from homology"/>
<evidence type="ECO:0000256" key="6">
    <source>
        <dbReference type="ARBA" id="ARBA00022960"/>
    </source>
</evidence>
<organism evidence="15 16">
    <name type="scientific">Roseinatronobacter bogoriensis subsp. barguzinensis</name>
    <dbReference type="NCBI Taxonomy" id="441209"/>
    <lineage>
        <taxon>Bacteria</taxon>
        <taxon>Pseudomonadati</taxon>
        <taxon>Pseudomonadota</taxon>
        <taxon>Alphaproteobacteria</taxon>
        <taxon>Rhodobacterales</taxon>
        <taxon>Paracoccaceae</taxon>
        <taxon>Roseinatronobacter</taxon>
    </lineage>
</organism>
<evidence type="ECO:0000256" key="8">
    <source>
        <dbReference type="ARBA" id="ARBA00023306"/>
    </source>
</evidence>
<dbReference type="GO" id="GO:0009252">
    <property type="term" value="P:peptidoglycan biosynthetic process"/>
    <property type="evidence" value="ECO:0007669"/>
    <property type="project" value="UniProtKB-UniRule"/>
</dbReference>
<dbReference type="Pfam" id="PF08245">
    <property type="entry name" value="Mur_ligase_M"/>
    <property type="match status" value="1"/>
</dbReference>
<keyword evidence="2 10" id="KW-0436">Ligase</keyword>
<dbReference type="InterPro" id="IPR004101">
    <property type="entry name" value="Mur_ligase_C"/>
</dbReference>
<dbReference type="InterPro" id="IPR051046">
    <property type="entry name" value="MurCDEF_CellWall_CoF430Synth"/>
</dbReference>
<dbReference type="SUPFAM" id="SSF53244">
    <property type="entry name" value="MurD-like peptide ligases, peptide-binding domain"/>
    <property type="match status" value="1"/>
</dbReference>
<dbReference type="GO" id="GO:0051301">
    <property type="term" value="P:cell division"/>
    <property type="evidence" value="ECO:0007669"/>
    <property type="project" value="UniProtKB-KW"/>
</dbReference>
<keyword evidence="4 10" id="KW-0547">Nucleotide-binding</keyword>
<feature type="domain" description="Mur ligase C-terminal" evidence="13">
    <location>
        <begin position="332"/>
        <end position="451"/>
    </location>
</feature>
<dbReference type="PANTHER" id="PTHR43024">
    <property type="entry name" value="UDP-N-ACETYLMURAMOYL-TRIPEPTIDE--D-ALANYL-D-ALANINE LIGASE"/>
    <property type="match status" value="1"/>
</dbReference>
<dbReference type="NCBIfam" id="TIGR01143">
    <property type="entry name" value="murF"/>
    <property type="match status" value="1"/>
</dbReference>
<evidence type="ECO:0000313" key="15">
    <source>
        <dbReference type="EMBL" id="ATX66761.1"/>
    </source>
</evidence>
<dbReference type="InterPro" id="IPR035911">
    <property type="entry name" value="MurE/MurF_N"/>
</dbReference>
<feature type="domain" description="Mur ligase central" evidence="14">
    <location>
        <begin position="106"/>
        <end position="294"/>
    </location>
</feature>
<evidence type="ECO:0000256" key="7">
    <source>
        <dbReference type="ARBA" id="ARBA00022984"/>
    </source>
</evidence>
<feature type="domain" description="Mur ligase N-terminal catalytic" evidence="12">
    <location>
        <begin position="23"/>
        <end position="93"/>
    </location>
</feature>
<dbReference type="InterPro" id="IPR013221">
    <property type="entry name" value="Mur_ligase_cen"/>
</dbReference>
<comment type="similarity">
    <text evidence="10">Belongs to the MurCDEF family. MurF subfamily.</text>
</comment>
<dbReference type="Gene3D" id="3.40.1190.10">
    <property type="entry name" value="Mur-like, catalytic domain"/>
    <property type="match status" value="1"/>
</dbReference>
<evidence type="ECO:0000256" key="4">
    <source>
        <dbReference type="ARBA" id="ARBA00022741"/>
    </source>
</evidence>
<dbReference type="Pfam" id="PF01225">
    <property type="entry name" value="Mur_ligase"/>
    <property type="match status" value="1"/>
</dbReference>
<dbReference type="SUPFAM" id="SSF53623">
    <property type="entry name" value="MurD-like peptide ligases, catalytic domain"/>
    <property type="match status" value="1"/>
</dbReference>
<dbReference type="KEGG" id="rbg:BG454_13805"/>
<comment type="pathway">
    <text evidence="10 11">Cell wall biogenesis; peptidoglycan biosynthesis.</text>
</comment>
<dbReference type="GO" id="GO:0008360">
    <property type="term" value="P:regulation of cell shape"/>
    <property type="evidence" value="ECO:0007669"/>
    <property type="project" value="UniProtKB-KW"/>
</dbReference>
<dbReference type="SUPFAM" id="SSF63418">
    <property type="entry name" value="MurE/MurF N-terminal domain"/>
    <property type="match status" value="1"/>
</dbReference>
<evidence type="ECO:0000256" key="10">
    <source>
        <dbReference type="HAMAP-Rule" id="MF_02019"/>
    </source>
</evidence>
<dbReference type="EMBL" id="CP024899">
    <property type="protein sequence ID" value="ATX66761.1"/>
    <property type="molecule type" value="Genomic_DNA"/>
</dbReference>
<protein>
    <recommendedName>
        <fullName evidence="10 11">UDP-N-acetylmuramoyl-tripeptide--D-alanyl-D-alanine ligase</fullName>
        <ecNumber evidence="10 11">6.3.2.10</ecNumber>
    </recommendedName>
    <alternativeName>
        <fullName evidence="10">D-alanyl-D-alanine-adding enzyme</fullName>
    </alternativeName>
</protein>
<comment type="catalytic activity">
    <reaction evidence="10 11">
        <text>D-alanyl-D-alanine + UDP-N-acetyl-alpha-D-muramoyl-L-alanyl-gamma-D-glutamyl-meso-2,6-diaminopimelate + ATP = UDP-N-acetyl-alpha-D-muramoyl-L-alanyl-gamma-D-glutamyl-meso-2,6-diaminopimeloyl-D-alanyl-D-alanine + ADP + phosphate + H(+)</text>
        <dbReference type="Rhea" id="RHEA:28374"/>
        <dbReference type="ChEBI" id="CHEBI:15378"/>
        <dbReference type="ChEBI" id="CHEBI:30616"/>
        <dbReference type="ChEBI" id="CHEBI:43474"/>
        <dbReference type="ChEBI" id="CHEBI:57822"/>
        <dbReference type="ChEBI" id="CHEBI:61386"/>
        <dbReference type="ChEBI" id="CHEBI:83905"/>
        <dbReference type="ChEBI" id="CHEBI:456216"/>
        <dbReference type="EC" id="6.3.2.10"/>
    </reaction>
</comment>
<keyword evidence="7 10" id="KW-0573">Peptidoglycan synthesis</keyword>
<evidence type="ECO:0000313" key="16">
    <source>
        <dbReference type="Proteomes" id="UP000228948"/>
    </source>
</evidence>
<gene>
    <name evidence="10" type="primary">murF</name>
    <name evidence="15" type="ORF">BG454_13805</name>
</gene>
<name>A0A2K8KBE4_9RHOB</name>
<keyword evidence="16" id="KW-1185">Reference proteome</keyword>